<keyword evidence="8" id="KW-0411">Iron-sulfur</keyword>
<feature type="domain" description="2Fe-2S ferredoxin-type" evidence="9">
    <location>
        <begin position="272"/>
        <end position="360"/>
    </location>
</feature>
<keyword evidence="3" id="KW-0001">2Fe-2S</keyword>
<comment type="cofactor">
    <cofactor evidence="1">
        <name>FAD</name>
        <dbReference type="ChEBI" id="CHEBI:57692"/>
    </cofactor>
</comment>
<dbReference type="PROSITE" id="PS51384">
    <property type="entry name" value="FAD_FR"/>
    <property type="match status" value="1"/>
</dbReference>
<dbReference type="AlphaFoldDB" id="A0A0H4VGZ8"/>
<evidence type="ECO:0000256" key="7">
    <source>
        <dbReference type="ARBA" id="ARBA00023004"/>
    </source>
</evidence>
<dbReference type="PRINTS" id="PR00371">
    <property type="entry name" value="FPNCR"/>
</dbReference>
<evidence type="ECO:0008006" key="13">
    <source>
        <dbReference type="Google" id="ProtNLM"/>
    </source>
</evidence>
<evidence type="ECO:0000259" key="9">
    <source>
        <dbReference type="PROSITE" id="PS51085"/>
    </source>
</evidence>
<dbReference type="InterPro" id="IPR008333">
    <property type="entry name" value="Cbr1-like_FAD-bd_dom"/>
</dbReference>
<dbReference type="CDD" id="cd00207">
    <property type="entry name" value="fer2"/>
    <property type="match status" value="1"/>
</dbReference>
<dbReference type="GO" id="GO:0016491">
    <property type="term" value="F:oxidoreductase activity"/>
    <property type="evidence" value="ECO:0007669"/>
    <property type="project" value="UniProtKB-KW"/>
</dbReference>
<dbReference type="GO" id="GO:0051537">
    <property type="term" value="F:2 iron, 2 sulfur cluster binding"/>
    <property type="evidence" value="ECO:0007669"/>
    <property type="project" value="UniProtKB-KW"/>
</dbReference>
<evidence type="ECO:0000256" key="6">
    <source>
        <dbReference type="ARBA" id="ARBA00023002"/>
    </source>
</evidence>
<dbReference type="InterPro" id="IPR006058">
    <property type="entry name" value="2Fe2S_fd_BS"/>
</dbReference>
<dbReference type="PATRIC" id="fig|1379910.4.peg.764"/>
<organism evidence="11 12">
    <name type="scientific">Rufibacter radiotolerans</name>
    <dbReference type="NCBI Taxonomy" id="1379910"/>
    <lineage>
        <taxon>Bacteria</taxon>
        <taxon>Pseudomonadati</taxon>
        <taxon>Bacteroidota</taxon>
        <taxon>Cytophagia</taxon>
        <taxon>Cytophagales</taxon>
        <taxon>Hymenobacteraceae</taxon>
        <taxon>Rufibacter</taxon>
    </lineage>
</organism>
<name>A0A0H4VGZ8_9BACT</name>
<dbReference type="Gene3D" id="3.10.20.30">
    <property type="match status" value="1"/>
</dbReference>
<accession>A0A0H4VGZ8</accession>
<keyword evidence="4" id="KW-0479">Metal-binding</keyword>
<evidence type="ECO:0000313" key="11">
    <source>
        <dbReference type="EMBL" id="AKQ44905.1"/>
    </source>
</evidence>
<keyword evidence="2" id="KW-0285">Flavoprotein</keyword>
<dbReference type="InterPro" id="IPR012675">
    <property type="entry name" value="Beta-grasp_dom_sf"/>
</dbReference>
<dbReference type="RefSeq" id="WP_048919721.1">
    <property type="nucleotide sequence ID" value="NZ_CP010777.1"/>
</dbReference>
<feature type="domain" description="FAD-binding FR-type" evidence="10">
    <location>
        <begin position="3"/>
        <end position="105"/>
    </location>
</feature>
<evidence type="ECO:0000313" key="12">
    <source>
        <dbReference type="Proteomes" id="UP000036458"/>
    </source>
</evidence>
<dbReference type="InterPro" id="IPR039261">
    <property type="entry name" value="FNR_nucleotide-bd"/>
</dbReference>
<dbReference type="Pfam" id="PF00175">
    <property type="entry name" value="NAD_binding_1"/>
    <property type="match status" value="1"/>
</dbReference>
<keyword evidence="6" id="KW-0560">Oxidoreductase</keyword>
<reference evidence="11 12" key="1">
    <citation type="submission" date="2015-01" db="EMBL/GenBank/DDBJ databases">
        <title>Rufibacter sp./DG31D/ whole genome sequencing.</title>
        <authorList>
            <person name="Kim M.K."/>
            <person name="Srinivasan S."/>
            <person name="Lee J.-J."/>
        </authorList>
    </citation>
    <scope>NUCLEOTIDE SEQUENCE [LARGE SCALE GENOMIC DNA]</scope>
    <source>
        <strain evidence="11 12">DG31D</strain>
    </source>
</reference>
<dbReference type="EMBL" id="CP010777">
    <property type="protein sequence ID" value="AKQ44905.1"/>
    <property type="molecule type" value="Genomic_DNA"/>
</dbReference>
<dbReference type="InterPro" id="IPR001709">
    <property type="entry name" value="Flavoprot_Pyr_Nucl_cyt_Rdtase"/>
</dbReference>
<dbReference type="Gene3D" id="2.40.30.10">
    <property type="entry name" value="Translation factors"/>
    <property type="match status" value="1"/>
</dbReference>
<dbReference type="PROSITE" id="PS00197">
    <property type="entry name" value="2FE2S_FER_1"/>
    <property type="match status" value="1"/>
</dbReference>
<dbReference type="InterPro" id="IPR017927">
    <property type="entry name" value="FAD-bd_FR_type"/>
</dbReference>
<dbReference type="Gene3D" id="3.40.50.80">
    <property type="entry name" value="Nucleotide-binding domain of ferredoxin-NADP reductase (FNR) module"/>
    <property type="match status" value="1"/>
</dbReference>
<dbReference type="PROSITE" id="PS51085">
    <property type="entry name" value="2FE2S_FER_2"/>
    <property type="match status" value="1"/>
</dbReference>
<evidence type="ECO:0000259" key="10">
    <source>
        <dbReference type="PROSITE" id="PS51384"/>
    </source>
</evidence>
<dbReference type="Proteomes" id="UP000036458">
    <property type="component" value="Chromosome"/>
</dbReference>
<dbReference type="Pfam" id="PF00970">
    <property type="entry name" value="FAD_binding_6"/>
    <property type="match status" value="1"/>
</dbReference>
<dbReference type="KEGG" id="ruf:TH63_03540"/>
<dbReference type="STRING" id="1379910.TH63_03540"/>
<dbReference type="InterPro" id="IPR001433">
    <property type="entry name" value="OxRdtase_FAD/NAD-bd"/>
</dbReference>
<proteinExistence type="predicted"/>
<dbReference type="CDD" id="cd06214">
    <property type="entry name" value="PA_degradation_oxidoreductase_like"/>
    <property type="match status" value="1"/>
</dbReference>
<dbReference type="PANTHER" id="PTHR47354">
    <property type="entry name" value="NADH OXIDOREDUCTASE HCR"/>
    <property type="match status" value="1"/>
</dbReference>
<dbReference type="InterPro" id="IPR050415">
    <property type="entry name" value="MRET"/>
</dbReference>
<keyword evidence="7" id="KW-0408">Iron</keyword>
<sequence length="360" mass="40241">MSNAYYTMKVVDITQETSDALTLHLDHPDRKNIPYIPGQFLTLILTIDGKKVRRSYSLCSTPDEPYFSVTVKRVEGGMVSNFLADHVLIGDEIEVMAPLGNFALKPDPSLKRHLFFFGGGSGITPLMSMLKNTLKYEPQSRITLIYGNRNLDSIIFKDQLNQLEQQNPDRLKIVHVFNESMTDATEPQENIGLLDRKMVLRLLENLRVPGYDQESYYMCGPEGMMNEVRDALQFMSVPATQVFKESFTVPTTLEDHGADVKAAVETDEIITRTVTILYEGKEYQVEVLPHETILDAGLKADIDLPYSCQAGLCTACIGKCLSGRVHLDEREGLSDAEIEKGYVLNCVGHPLTANVVIEIG</sequence>
<evidence type="ECO:0000256" key="4">
    <source>
        <dbReference type="ARBA" id="ARBA00022723"/>
    </source>
</evidence>
<dbReference type="GO" id="GO:0050660">
    <property type="term" value="F:flavin adenine dinucleotide binding"/>
    <property type="evidence" value="ECO:0007669"/>
    <property type="project" value="TreeGrafter"/>
</dbReference>
<dbReference type="GO" id="GO:0046872">
    <property type="term" value="F:metal ion binding"/>
    <property type="evidence" value="ECO:0007669"/>
    <property type="project" value="UniProtKB-KW"/>
</dbReference>
<dbReference type="SUPFAM" id="SSF54292">
    <property type="entry name" value="2Fe-2S ferredoxin-like"/>
    <property type="match status" value="1"/>
</dbReference>
<dbReference type="InterPro" id="IPR036010">
    <property type="entry name" value="2Fe-2S_ferredoxin-like_sf"/>
</dbReference>
<dbReference type="SUPFAM" id="SSF63380">
    <property type="entry name" value="Riboflavin synthase domain-like"/>
    <property type="match status" value="1"/>
</dbReference>
<evidence type="ECO:0000256" key="3">
    <source>
        <dbReference type="ARBA" id="ARBA00022714"/>
    </source>
</evidence>
<keyword evidence="12" id="KW-1185">Reference proteome</keyword>
<evidence type="ECO:0000256" key="1">
    <source>
        <dbReference type="ARBA" id="ARBA00001974"/>
    </source>
</evidence>
<protein>
    <recommendedName>
        <fullName evidence="13">Ring-1,2-phenylacetyl-CoA epoxidase subunit PaaE</fullName>
    </recommendedName>
</protein>
<dbReference type="Pfam" id="PF00111">
    <property type="entry name" value="Fer2"/>
    <property type="match status" value="1"/>
</dbReference>
<dbReference type="PRINTS" id="PR00410">
    <property type="entry name" value="PHEHYDRXLASE"/>
</dbReference>
<dbReference type="InterPro" id="IPR017938">
    <property type="entry name" value="Riboflavin_synthase-like_b-brl"/>
</dbReference>
<dbReference type="InterPro" id="IPR001041">
    <property type="entry name" value="2Fe-2S_ferredoxin-type"/>
</dbReference>
<gene>
    <name evidence="11" type="ORF">TH63_03540</name>
</gene>
<dbReference type="PANTHER" id="PTHR47354:SF8">
    <property type="entry name" value="1,2-PHENYLACETYL-COA EPOXIDASE, SUBUNIT E"/>
    <property type="match status" value="1"/>
</dbReference>
<evidence type="ECO:0000256" key="8">
    <source>
        <dbReference type="ARBA" id="ARBA00023014"/>
    </source>
</evidence>
<keyword evidence="5" id="KW-0274">FAD</keyword>
<dbReference type="OrthoDB" id="9789468at2"/>
<dbReference type="SUPFAM" id="SSF52343">
    <property type="entry name" value="Ferredoxin reductase-like, C-terminal NADP-linked domain"/>
    <property type="match status" value="1"/>
</dbReference>
<evidence type="ECO:0000256" key="5">
    <source>
        <dbReference type="ARBA" id="ARBA00022827"/>
    </source>
</evidence>
<evidence type="ECO:0000256" key="2">
    <source>
        <dbReference type="ARBA" id="ARBA00022630"/>
    </source>
</evidence>